<dbReference type="PANTHER" id="PTHR21353">
    <property type="match status" value="1"/>
</dbReference>
<dbReference type="InterPro" id="IPR009079">
    <property type="entry name" value="4_helix_cytokine-like_core"/>
</dbReference>
<evidence type="ECO:0000313" key="14">
    <source>
        <dbReference type="RefSeq" id="XP_027264500.2"/>
    </source>
</evidence>
<dbReference type="FunFam" id="1.20.1250.10:FF:000005">
    <property type="entry name" value="cardiotrophin-like cytokine factor 1"/>
    <property type="match status" value="1"/>
</dbReference>
<comment type="similarity">
    <text evidence="2">Belongs to the IL-6 superfamily.</text>
</comment>
<evidence type="ECO:0000256" key="3">
    <source>
        <dbReference type="ARBA" id="ARBA00022514"/>
    </source>
</evidence>
<keyword evidence="13" id="KW-1185">Reference proteome</keyword>
<evidence type="ECO:0000313" key="13">
    <source>
        <dbReference type="Proteomes" id="UP001108280"/>
    </source>
</evidence>
<evidence type="ECO:0000256" key="11">
    <source>
        <dbReference type="ARBA" id="ARBA00081040"/>
    </source>
</evidence>
<reference evidence="13" key="2">
    <citation type="journal article" date="2020" name="Biotechnol. Bioeng.">
        <title>Chromosome-scale scaffolds for the Chinese hamster reference genome assembly to facilitate the study of the CHO epigenome.</title>
        <authorList>
            <person name="Hilliard W."/>
            <person name="MacDonald M."/>
            <person name="Lee K.H."/>
        </authorList>
    </citation>
    <scope>NUCLEOTIDE SEQUENCE [LARGE SCALE GENOMIC DNA]</scope>
    <source>
        <strain evidence="13">17A/GY</strain>
    </source>
</reference>
<dbReference type="GO" id="GO:0005125">
    <property type="term" value="F:cytokine activity"/>
    <property type="evidence" value="ECO:0007669"/>
    <property type="project" value="UniProtKB-KW"/>
</dbReference>
<dbReference type="GO" id="GO:0005615">
    <property type="term" value="C:extracellular space"/>
    <property type="evidence" value="ECO:0007669"/>
    <property type="project" value="UniProtKB-KW"/>
</dbReference>
<keyword evidence="6" id="KW-0325">Glycoprotein</keyword>
<dbReference type="RefSeq" id="XP_027264500.2">
    <property type="nucleotide sequence ID" value="XM_027408699.2"/>
</dbReference>
<comment type="function">
    <text evidence="7">In complex with CRLF1, forms a heterodimeric neurotropic cytokine that plays a crucial role during neuronal development. Also stimulates B-cells. Binds to and activates the ILST/gp130 receptor.</text>
</comment>
<dbReference type="InterPro" id="IPR010681">
    <property type="entry name" value="PRF/CT"/>
</dbReference>
<evidence type="ECO:0000256" key="10">
    <source>
        <dbReference type="ARBA" id="ARBA00079727"/>
    </source>
</evidence>
<name>A0A9J7JK61_CRIGR</name>
<evidence type="ECO:0000256" key="6">
    <source>
        <dbReference type="ARBA" id="ARBA00023180"/>
    </source>
</evidence>
<evidence type="ECO:0000256" key="7">
    <source>
        <dbReference type="ARBA" id="ARBA00058915"/>
    </source>
</evidence>
<accession>A0A9J7JK61</accession>
<feature type="region of interest" description="Disordered" evidence="12">
    <location>
        <begin position="137"/>
        <end position="162"/>
    </location>
</feature>
<proteinExistence type="inferred from homology"/>
<evidence type="ECO:0000256" key="12">
    <source>
        <dbReference type="SAM" id="MobiDB-lite"/>
    </source>
</evidence>
<dbReference type="GO" id="GO:0097058">
    <property type="term" value="C:CRLF-CLCF1 complex"/>
    <property type="evidence" value="ECO:0007669"/>
    <property type="project" value="TreeGrafter"/>
</dbReference>
<gene>
    <name evidence="14" type="primary">Clcf1</name>
</gene>
<evidence type="ECO:0000256" key="8">
    <source>
        <dbReference type="ARBA" id="ARBA00063092"/>
    </source>
</evidence>
<dbReference type="GO" id="GO:0007259">
    <property type="term" value="P:cell surface receptor signaling pathway via JAK-STAT"/>
    <property type="evidence" value="ECO:0007669"/>
    <property type="project" value="TreeGrafter"/>
</dbReference>
<keyword evidence="4" id="KW-0964">Secreted</keyword>
<protein>
    <recommendedName>
        <fullName evidence="9">Cardiotrophin-like cytokine factor 1</fullName>
    </recommendedName>
    <alternativeName>
        <fullName evidence="10">B-cell-stimulating factor 3</fullName>
    </alternativeName>
    <alternativeName>
        <fullName evidence="11">Novel neurotrophin-1</fullName>
    </alternativeName>
</protein>
<sequence length="395" mass="42773">MPKPAGSPSSGCLAGQPVAGGRAGQGVDASERAAAQPKPGARTPPPPPPPLGRSGRGGAGPGAPGPHKGKAPPPPGGVQDREVMVEDVGPANCQLPPLQFSGLSPSSKVRAASPKSPHPCSHLPYYTGLQEASLWETRNLSSPEPRGRKNLPKRKEGRQWKHGSGRLILRERLDRGDSWGMLACLCTVLWHLPAVPALNRTGDPGPGPSIQKTYDLTRYLEHQLRSLAGTYLNYLGPPFNEPDFNPPRLGAETLPRATVNLEVWRSLNDKLRLTQNYEAYSHLLCYLRGLNRQAATAELRRSLAHFCTSLQGLLGSIAGVMAALGYPLPQPLPGTEPAWAPGPAHSDFLQKMDDFWLLKELQTWLWRSAKDFNRLKKKMQPPAASVTLHLEAHGF</sequence>
<dbReference type="SUPFAM" id="SSF47266">
    <property type="entry name" value="4-helical cytokines"/>
    <property type="match status" value="1"/>
</dbReference>
<dbReference type="OrthoDB" id="8956155at2759"/>
<comment type="subcellular location">
    <subcellularLocation>
        <location evidence="1">Secreted</location>
    </subcellularLocation>
</comment>
<keyword evidence="3" id="KW-0202">Cytokine</keyword>
<feature type="compositionally biased region" description="Pro residues" evidence="12">
    <location>
        <begin position="42"/>
        <end position="51"/>
    </location>
</feature>
<dbReference type="AlphaFoldDB" id="A0A9J7JK61"/>
<dbReference type="PANTHER" id="PTHR21353:SF7">
    <property type="entry name" value="CARDIOTROPHIN-LIKE CYTOKINE FACTOR 1"/>
    <property type="match status" value="1"/>
</dbReference>
<dbReference type="GeneID" id="100761392"/>
<dbReference type="Gene3D" id="1.20.1250.10">
    <property type="match status" value="1"/>
</dbReference>
<dbReference type="GO" id="GO:0030890">
    <property type="term" value="P:positive regulation of B cell proliferation"/>
    <property type="evidence" value="ECO:0007669"/>
    <property type="project" value="TreeGrafter"/>
</dbReference>
<dbReference type="CTD" id="23529"/>
<dbReference type="Pfam" id="PF06875">
    <property type="entry name" value="PRF"/>
    <property type="match status" value="1"/>
</dbReference>
<feature type="region of interest" description="Disordered" evidence="12">
    <location>
        <begin position="1"/>
        <end position="81"/>
    </location>
</feature>
<evidence type="ECO:0000256" key="5">
    <source>
        <dbReference type="ARBA" id="ARBA00022729"/>
    </source>
</evidence>
<reference evidence="13" key="1">
    <citation type="journal article" date="2018" name="Biotechnol. Bioeng.">
        <title>A reference genome of the Chinese hamster based on a hybrid assembly strategy.</title>
        <authorList>
            <person name="Rupp O."/>
            <person name="MacDonald M.L."/>
            <person name="Li S."/>
            <person name="Dhiman H."/>
            <person name="Polson S."/>
            <person name="Griep S."/>
            <person name="Heffner K."/>
            <person name="Hernandez I."/>
            <person name="Brinkrolf K."/>
            <person name="Jadhav V."/>
            <person name="Samoudi M."/>
            <person name="Hao H."/>
            <person name="Kingham B."/>
            <person name="Goesmann A."/>
            <person name="Betenbaugh M.J."/>
            <person name="Lewis N.E."/>
            <person name="Borth N."/>
            <person name="Lee K.H."/>
        </authorList>
    </citation>
    <scope>NUCLEOTIDE SEQUENCE [LARGE SCALE GENOMIC DNA]</scope>
    <source>
        <strain evidence="13">17A/GY</strain>
    </source>
</reference>
<evidence type="ECO:0000256" key="9">
    <source>
        <dbReference type="ARBA" id="ARBA00072651"/>
    </source>
</evidence>
<dbReference type="KEGG" id="cge:100761392"/>
<reference evidence="14" key="3">
    <citation type="submission" date="2025-08" db="UniProtKB">
        <authorList>
            <consortium name="RefSeq"/>
        </authorList>
    </citation>
    <scope>IDENTIFICATION</scope>
    <source>
        <strain evidence="14">17A/GY</strain>
        <tissue evidence="14">Liver</tissue>
    </source>
</reference>
<evidence type="ECO:0000256" key="1">
    <source>
        <dbReference type="ARBA" id="ARBA00004613"/>
    </source>
</evidence>
<evidence type="ECO:0000256" key="4">
    <source>
        <dbReference type="ARBA" id="ARBA00022525"/>
    </source>
</evidence>
<evidence type="ECO:0000256" key="2">
    <source>
        <dbReference type="ARBA" id="ARBA00007432"/>
    </source>
</evidence>
<keyword evidence="5" id="KW-0732">Signal</keyword>
<organism evidence="13 14">
    <name type="scientific">Cricetulus griseus</name>
    <name type="common">Chinese hamster</name>
    <name type="synonym">Cricetulus barabensis griseus</name>
    <dbReference type="NCBI Taxonomy" id="10029"/>
    <lineage>
        <taxon>Eukaryota</taxon>
        <taxon>Metazoa</taxon>
        <taxon>Chordata</taxon>
        <taxon>Craniata</taxon>
        <taxon>Vertebrata</taxon>
        <taxon>Euteleostomi</taxon>
        <taxon>Mammalia</taxon>
        <taxon>Eutheria</taxon>
        <taxon>Euarchontoglires</taxon>
        <taxon>Glires</taxon>
        <taxon>Rodentia</taxon>
        <taxon>Myomorpha</taxon>
        <taxon>Muroidea</taxon>
        <taxon>Cricetidae</taxon>
        <taxon>Cricetinae</taxon>
        <taxon>Cricetulus</taxon>
    </lineage>
</organism>
<comment type="subunit">
    <text evidence="8">Forms a heteromeric complex with cardiotrophin-like cytokine CRLF1/CLF-1; the CRLF1-CLCF1 complex is a ligand for the ciliary neurotrophic factor receptor/CNTFR. The CRLF1-CLCF1 heterodimer binds SORL1 (via N-terminal ectodomain); within this complex, the interaction is mediated predominantly by the CRLF1 moiety. The tripartite signaling complex formed by CRLF1, CLCF1 and CNTFR also binds SORL1.</text>
</comment>
<dbReference type="Proteomes" id="UP001108280">
    <property type="component" value="Chromosome 3"/>
</dbReference>
<dbReference type="GO" id="GO:0097059">
    <property type="term" value="C:CNTFR-CLCF1 complex"/>
    <property type="evidence" value="ECO:0007669"/>
    <property type="project" value="TreeGrafter"/>
</dbReference>
<feature type="region of interest" description="Disordered" evidence="12">
    <location>
        <begin position="96"/>
        <end position="123"/>
    </location>
</feature>